<evidence type="ECO:0000256" key="10">
    <source>
        <dbReference type="ARBA" id="ARBA00022691"/>
    </source>
</evidence>
<dbReference type="InterPro" id="IPR023148">
    <property type="entry name" value="tRNA_m1G_MeTrfase_C_sf"/>
</dbReference>
<feature type="domain" description="tRNA methyltransferase TRMD/TRM10-type" evidence="18">
    <location>
        <begin position="2"/>
        <end position="220"/>
    </location>
</feature>
<evidence type="ECO:0000256" key="8">
    <source>
        <dbReference type="ARBA" id="ARBA00022603"/>
    </source>
</evidence>
<dbReference type="GO" id="GO:0052906">
    <property type="term" value="F:tRNA (guanine(37)-N1)-methyltransferase activity"/>
    <property type="evidence" value="ECO:0007669"/>
    <property type="project" value="UniProtKB-UniRule"/>
</dbReference>
<reference evidence="19 20" key="1">
    <citation type="submission" date="2018-06" db="EMBL/GenBank/DDBJ databases">
        <title>Mutators as drivers of adaptation in pathogenic bacteria and a risk factor for host jumps and vaccine escape.</title>
        <authorList>
            <person name="Barnes A.C."/>
            <person name="Silayeva O."/>
        </authorList>
    </citation>
    <scope>NUCLEOTIDE SEQUENCE [LARGE SCALE GENOMIC DNA]</scope>
    <source>
        <strain evidence="19 20">QMA0445</strain>
    </source>
</reference>
<evidence type="ECO:0000256" key="2">
    <source>
        <dbReference type="ARBA" id="ARBA00004496"/>
    </source>
</evidence>
<evidence type="ECO:0000256" key="1">
    <source>
        <dbReference type="ARBA" id="ARBA00002634"/>
    </source>
</evidence>
<protein>
    <recommendedName>
        <fullName evidence="6 15">tRNA (guanine-N(1)-)-methyltransferase</fullName>
        <ecNumber evidence="5 15">2.1.1.228</ecNumber>
    </recommendedName>
    <alternativeName>
        <fullName evidence="12 15">M1G-methyltransferase</fullName>
    </alternativeName>
    <alternativeName>
        <fullName evidence="13 15">tRNA [GM37] methyltransferase</fullName>
    </alternativeName>
</protein>
<keyword evidence="9 15" id="KW-0808">Transferase</keyword>
<accession>A0A1J0MZ75</accession>
<dbReference type="eggNOG" id="COG0336">
    <property type="taxonomic scope" value="Bacteria"/>
</dbReference>
<evidence type="ECO:0000256" key="13">
    <source>
        <dbReference type="ARBA" id="ARBA00033392"/>
    </source>
</evidence>
<dbReference type="Gene3D" id="3.40.1280.10">
    <property type="match status" value="1"/>
</dbReference>
<evidence type="ECO:0000256" key="6">
    <source>
        <dbReference type="ARBA" id="ARBA00014679"/>
    </source>
</evidence>
<evidence type="ECO:0000256" key="5">
    <source>
        <dbReference type="ARBA" id="ARBA00012807"/>
    </source>
</evidence>
<sequence length="247" mass="28331">MMKIDILTLFPEMFTPLEASIVGKAVEKGLLNIHYHNFRDNAEKARHVDDEPYGGGQGMLLRAQPIYDTIEKIKAKNPRVILLDPAGKRFTQSDADMLAKEEELIFICGHYEGYDERIKELVTDELSLGDFVLTGGELAAMTIVDATVRLIPNVIGKEASHQDDSFSSGLLEYPQYTRPYDFRGMKVPDVLMSGHHENIRKWRLEQSLKKTLDRRPDLLDKYTFTDEEKEMLEKITGQIKERNQLNE</sequence>
<dbReference type="EMBL" id="QLQD01000053">
    <property type="protein sequence ID" value="RLU56811.1"/>
    <property type="molecule type" value="Genomic_DNA"/>
</dbReference>
<gene>
    <name evidence="15" type="primary">trmD</name>
    <name evidence="19" type="ORF">DIY07_05735</name>
</gene>
<dbReference type="Proteomes" id="UP000269148">
    <property type="component" value="Unassembled WGS sequence"/>
</dbReference>
<comment type="caution">
    <text evidence="19">The sequence shown here is derived from an EMBL/GenBank/DDBJ whole genome shotgun (WGS) entry which is preliminary data.</text>
</comment>
<comment type="subunit">
    <text evidence="4 15 17">Homodimer.</text>
</comment>
<keyword evidence="10 15" id="KW-0949">S-adenosyl-L-methionine</keyword>
<dbReference type="KEGG" id="siz:SI82_05620"/>
<dbReference type="PANTHER" id="PTHR46417">
    <property type="entry name" value="TRNA (GUANINE-N(1)-)-METHYLTRANSFERASE"/>
    <property type="match status" value="1"/>
</dbReference>
<feature type="binding site" evidence="15 16">
    <location>
        <begin position="128"/>
        <end position="133"/>
    </location>
    <ligand>
        <name>S-adenosyl-L-methionine</name>
        <dbReference type="ChEBI" id="CHEBI:59789"/>
    </ligand>
</feature>
<evidence type="ECO:0000256" key="11">
    <source>
        <dbReference type="ARBA" id="ARBA00022694"/>
    </source>
</evidence>
<evidence type="ECO:0000256" key="14">
    <source>
        <dbReference type="ARBA" id="ARBA00047783"/>
    </source>
</evidence>
<name>A0A1J0MZ75_STRIN</name>
<evidence type="ECO:0000259" key="18">
    <source>
        <dbReference type="Pfam" id="PF01746"/>
    </source>
</evidence>
<dbReference type="InterPro" id="IPR029026">
    <property type="entry name" value="tRNA_m1G_MTases_N"/>
</dbReference>
<dbReference type="SMR" id="A0A1J0MZ75"/>
<dbReference type="InterPro" id="IPR016009">
    <property type="entry name" value="tRNA_MeTrfase_TRMD/TRM10"/>
</dbReference>
<comment type="similarity">
    <text evidence="3 15 17">Belongs to the RNA methyltransferase TrmD family.</text>
</comment>
<evidence type="ECO:0000256" key="3">
    <source>
        <dbReference type="ARBA" id="ARBA00007630"/>
    </source>
</evidence>
<evidence type="ECO:0000256" key="15">
    <source>
        <dbReference type="HAMAP-Rule" id="MF_00605"/>
    </source>
</evidence>
<comment type="subcellular location">
    <subcellularLocation>
        <location evidence="2 15 17">Cytoplasm</location>
    </subcellularLocation>
</comment>
<dbReference type="AlphaFoldDB" id="A0A1J0MZ75"/>
<dbReference type="SUPFAM" id="SSF75217">
    <property type="entry name" value="alpha/beta knot"/>
    <property type="match status" value="1"/>
</dbReference>
<dbReference type="GO" id="GO:0005829">
    <property type="term" value="C:cytosol"/>
    <property type="evidence" value="ECO:0007669"/>
    <property type="project" value="TreeGrafter"/>
</dbReference>
<evidence type="ECO:0000256" key="12">
    <source>
        <dbReference type="ARBA" id="ARBA00029736"/>
    </source>
</evidence>
<dbReference type="InterPro" id="IPR002649">
    <property type="entry name" value="tRNA_m1G_MeTrfase_TrmD"/>
</dbReference>
<keyword evidence="8 15" id="KW-0489">Methyltransferase</keyword>
<dbReference type="NCBIfam" id="TIGR00088">
    <property type="entry name" value="trmD"/>
    <property type="match status" value="1"/>
</dbReference>
<evidence type="ECO:0000313" key="19">
    <source>
        <dbReference type="EMBL" id="RLU56811.1"/>
    </source>
</evidence>
<dbReference type="Pfam" id="PF01746">
    <property type="entry name" value="tRNA_m1G_MT"/>
    <property type="match status" value="1"/>
</dbReference>
<dbReference type="STRING" id="1346.BMF34_05515"/>
<dbReference type="EC" id="2.1.1.228" evidence="5 15"/>
<dbReference type="NCBIfam" id="NF000648">
    <property type="entry name" value="PRK00026.1"/>
    <property type="match status" value="1"/>
</dbReference>
<keyword evidence="11 15" id="KW-0819">tRNA processing</keyword>
<evidence type="ECO:0000256" key="17">
    <source>
        <dbReference type="RuleBase" id="RU003464"/>
    </source>
</evidence>
<dbReference type="PIRSF" id="PIRSF000386">
    <property type="entry name" value="tRNA_mtase"/>
    <property type="match status" value="1"/>
</dbReference>
<comment type="catalytic activity">
    <reaction evidence="14 15 17">
        <text>guanosine(37) in tRNA + S-adenosyl-L-methionine = N(1)-methylguanosine(37) in tRNA + S-adenosyl-L-homocysteine + H(+)</text>
        <dbReference type="Rhea" id="RHEA:36899"/>
        <dbReference type="Rhea" id="RHEA-COMP:10145"/>
        <dbReference type="Rhea" id="RHEA-COMP:10147"/>
        <dbReference type="ChEBI" id="CHEBI:15378"/>
        <dbReference type="ChEBI" id="CHEBI:57856"/>
        <dbReference type="ChEBI" id="CHEBI:59789"/>
        <dbReference type="ChEBI" id="CHEBI:73542"/>
        <dbReference type="ChEBI" id="CHEBI:74269"/>
        <dbReference type="EC" id="2.1.1.228"/>
    </reaction>
</comment>
<dbReference type="GO" id="GO:0002939">
    <property type="term" value="P:tRNA N1-guanine methylation"/>
    <property type="evidence" value="ECO:0007669"/>
    <property type="project" value="TreeGrafter"/>
</dbReference>
<proteinExistence type="inferred from homology"/>
<dbReference type="InterPro" id="IPR029028">
    <property type="entry name" value="Alpha/beta_knot_MTases"/>
</dbReference>
<organism evidence="19 20">
    <name type="scientific">Streptococcus iniae</name>
    <name type="common">Streptococcus shiloi</name>
    <dbReference type="NCBI Taxonomy" id="1346"/>
    <lineage>
        <taxon>Bacteria</taxon>
        <taxon>Bacillati</taxon>
        <taxon>Bacillota</taxon>
        <taxon>Bacilli</taxon>
        <taxon>Lactobacillales</taxon>
        <taxon>Streptococcaceae</taxon>
        <taxon>Streptococcus</taxon>
    </lineage>
</organism>
<evidence type="ECO:0000256" key="9">
    <source>
        <dbReference type="ARBA" id="ARBA00022679"/>
    </source>
</evidence>
<comment type="function">
    <text evidence="1 15 17">Specifically methylates guanosine-37 in various tRNAs.</text>
</comment>
<evidence type="ECO:0000313" key="20">
    <source>
        <dbReference type="Proteomes" id="UP000269148"/>
    </source>
</evidence>
<dbReference type="FunFam" id="3.40.1280.10:FF:000001">
    <property type="entry name" value="tRNA (guanine-N(1)-)-methyltransferase"/>
    <property type="match status" value="1"/>
</dbReference>
<evidence type="ECO:0000256" key="4">
    <source>
        <dbReference type="ARBA" id="ARBA00011738"/>
    </source>
</evidence>
<evidence type="ECO:0000256" key="7">
    <source>
        <dbReference type="ARBA" id="ARBA00022490"/>
    </source>
</evidence>
<dbReference type="HAMAP" id="MF_00605">
    <property type="entry name" value="TrmD"/>
    <property type="match status" value="1"/>
</dbReference>
<dbReference type="PANTHER" id="PTHR46417:SF1">
    <property type="entry name" value="TRNA (GUANINE-N(1)-)-METHYLTRANSFERASE"/>
    <property type="match status" value="1"/>
</dbReference>
<evidence type="ECO:0000256" key="16">
    <source>
        <dbReference type="PIRSR" id="PIRSR000386-1"/>
    </source>
</evidence>
<dbReference type="OrthoDB" id="9807416at2"/>
<feature type="binding site" evidence="15 16">
    <location>
        <position position="109"/>
    </location>
    <ligand>
        <name>S-adenosyl-L-methionine</name>
        <dbReference type="ChEBI" id="CHEBI:59789"/>
    </ligand>
</feature>
<dbReference type="CDD" id="cd18080">
    <property type="entry name" value="TrmD-like"/>
    <property type="match status" value="1"/>
</dbReference>
<keyword evidence="7 15" id="KW-0963">Cytoplasm</keyword>
<dbReference type="FunFam" id="1.10.1270.20:FF:000001">
    <property type="entry name" value="tRNA (guanine-N(1)-)-methyltransferase"/>
    <property type="match status" value="1"/>
</dbReference>
<dbReference type="Gene3D" id="1.10.1270.20">
    <property type="entry name" value="tRNA(m1g37)methyltransferase, domain 2"/>
    <property type="match status" value="1"/>
</dbReference>